<dbReference type="EMBL" id="RHHQ01000006">
    <property type="protein sequence ID" value="RNB91116.1"/>
    <property type="molecule type" value="Genomic_DNA"/>
</dbReference>
<name>A0A3M8DSH3_9BACL</name>
<dbReference type="RefSeq" id="WP_122916968.1">
    <property type="nucleotide sequence ID" value="NZ_RHHQ01000006.1"/>
</dbReference>
<keyword evidence="3" id="KW-1185">Reference proteome</keyword>
<accession>A0A3M8DSH3</accession>
<comment type="caution">
    <text evidence="2">The sequence shown here is derived from an EMBL/GenBank/DDBJ whole genome shotgun (WGS) entry which is preliminary data.</text>
</comment>
<protein>
    <submittedName>
        <fullName evidence="2">Uncharacterized protein</fullName>
    </submittedName>
</protein>
<evidence type="ECO:0000256" key="1">
    <source>
        <dbReference type="SAM" id="Coils"/>
    </source>
</evidence>
<organism evidence="2 3">
    <name type="scientific">Brevibacillus fluminis</name>
    <dbReference type="NCBI Taxonomy" id="511487"/>
    <lineage>
        <taxon>Bacteria</taxon>
        <taxon>Bacillati</taxon>
        <taxon>Bacillota</taxon>
        <taxon>Bacilli</taxon>
        <taxon>Bacillales</taxon>
        <taxon>Paenibacillaceae</taxon>
        <taxon>Brevibacillus</taxon>
    </lineage>
</organism>
<dbReference type="OrthoDB" id="2657928at2"/>
<evidence type="ECO:0000313" key="2">
    <source>
        <dbReference type="EMBL" id="RNB91116.1"/>
    </source>
</evidence>
<feature type="coiled-coil region" evidence="1">
    <location>
        <begin position="43"/>
        <end position="70"/>
    </location>
</feature>
<reference evidence="2 3" key="1">
    <citation type="submission" date="2018-10" db="EMBL/GenBank/DDBJ databases">
        <title>Phylogenomics of Brevibacillus.</title>
        <authorList>
            <person name="Dunlap C."/>
        </authorList>
    </citation>
    <scope>NUCLEOTIDE SEQUENCE [LARGE SCALE GENOMIC DNA]</scope>
    <source>
        <strain evidence="2 3">JCM 15716</strain>
    </source>
</reference>
<evidence type="ECO:0000313" key="3">
    <source>
        <dbReference type="Proteomes" id="UP000271031"/>
    </source>
</evidence>
<dbReference type="Gene3D" id="6.10.250.3150">
    <property type="match status" value="1"/>
</dbReference>
<proteinExistence type="predicted"/>
<sequence length="363" mass="42601">MQKSRAWFILFLLILLFPQPMPVGRAMNAPELEQVILQQHFTQKELERNLEITRNEEKTLLTQIAQLDSELSRQALIIDAKRRHAGEVARAYYMGKRDDLLALLFETDNFNDFLLAYDFLQILFTRDMEKMQDYQTERQKAAQLQQDKQQRLTQVRTLRTHYETQLAEMLAVQKEKEENLQKLTDPTSVQSLMDHLVEDWRKDGLPAFRDYFAILTKVMFEIPELATPDRIHAEGLLTHTLTIKETDFNQFLESKNAMFKQSQFHFENNQLQVEGSYNQMNMRMIGEYQLVSPTELKFHIVQLFYDGFQLPQSTVDELAKEFDLGFYPTMISPNIQVEDIKLADQALTLKIKLDLPFGFGSKN</sequence>
<dbReference type="Proteomes" id="UP000271031">
    <property type="component" value="Unassembled WGS sequence"/>
</dbReference>
<gene>
    <name evidence="2" type="ORF">EDM56_05900</name>
</gene>
<dbReference type="AlphaFoldDB" id="A0A3M8DSH3"/>
<keyword evidence="1" id="KW-0175">Coiled coil</keyword>